<reference evidence="1" key="2">
    <citation type="journal article" date="2021" name="PeerJ">
        <title>Extensive microbial diversity within the chicken gut microbiome revealed by metagenomics and culture.</title>
        <authorList>
            <person name="Gilroy R."/>
            <person name="Ravi A."/>
            <person name="Getino M."/>
            <person name="Pursley I."/>
            <person name="Horton D.L."/>
            <person name="Alikhan N.F."/>
            <person name="Baker D."/>
            <person name="Gharbi K."/>
            <person name="Hall N."/>
            <person name="Watson M."/>
            <person name="Adriaenssens E.M."/>
            <person name="Foster-Nyarko E."/>
            <person name="Jarju S."/>
            <person name="Secka A."/>
            <person name="Antonio M."/>
            <person name="Oren A."/>
            <person name="Chaudhuri R.R."/>
            <person name="La Ragione R."/>
            <person name="Hildebrand F."/>
            <person name="Pallen M.J."/>
        </authorList>
    </citation>
    <scope>NUCLEOTIDE SEQUENCE</scope>
    <source>
        <strain evidence="1">CHK165-10780</strain>
    </source>
</reference>
<comment type="caution">
    <text evidence="1">The sequence shown here is derived from an EMBL/GenBank/DDBJ whole genome shotgun (WGS) entry which is preliminary data.</text>
</comment>
<name>A0A9D0YYN0_9FIRM</name>
<sequence length="168" mass="19687">MSKFIDEEPSEISLKKEDLSKTFEQELQDVEIKIVEIARMYAKDQADNVFVHILCNGNTISINYFYRFGKKLLKKEAINEADSVSMDTFDVTQENQQKTLESMTREFAKAMASAKKHEKPIPSEIRLTYDKKSNRLLPQMRQDSLDAMYFARSHANWFYDIEEKVNLL</sequence>
<dbReference type="Proteomes" id="UP000886725">
    <property type="component" value="Unassembled WGS sequence"/>
</dbReference>
<organism evidence="1 2">
    <name type="scientific">Candidatus Faecenecus gallistercoris</name>
    <dbReference type="NCBI Taxonomy" id="2840793"/>
    <lineage>
        <taxon>Bacteria</taxon>
        <taxon>Bacillati</taxon>
        <taxon>Bacillota</taxon>
        <taxon>Bacillota incertae sedis</taxon>
        <taxon>Candidatus Faecenecus</taxon>
    </lineage>
</organism>
<reference evidence="1" key="1">
    <citation type="submission" date="2020-10" db="EMBL/GenBank/DDBJ databases">
        <authorList>
            <person name="Gilroy R."/>
        </authorList>
    </citation>
    <scope>NUCLEOTIDE SEQUENCE</scope>
    <source>
        <strain evidence="1">CHK165-10780</strain>
    </source>
</reference>
<dbReference type="AlphaFoldDB" id="A0A9D0YYN0"/>
<protein>
    <submittedName>
        <fullName evidence="1">Uncharacterized protein</fullName>
    </submittedName>
</protein>
<gene>
    <name evidence="1" type="ORF">IAC85_02045</name>
</gene>
<accession>A0A9D0YYN0</accession>
<dbReference type="EMBL" id="DVFU01000041">
    <property type="protein sequence ID" value="HIQ64499.1"/>
    <property type="molecule type" value="Genomic_DNA"/>
</dbReference>
<proteinExistence type="predicted"/>
<evidence type="ECO:0000313" key="1">
    <source>
        <dbReference type="EMBL" id="HIQ64499.1"/>
    </source>
</evidence>
<evidence type="ECO:0000313" key="2">
    <source>
        <dbReference type="Proteomes" id="UP000886725"/>
    </source>
</evidence>